<gene>
    <name evidence="1" type="ORF">PMH09_15175</name>
</gene>
<dbReference type="EMBL" id="JAQOSQ010000016">
    <property type="protein sequence ID" value="MDJ1184527.1"/>
    <property type="molecule type" value="Genomic_DNA"/>
</dbReference>
<accession>A0ABT7BZA2</accession>
<protein>
    <submittedName>
        <fullName evidence="1">Uncharacterized protein</fullName>
    </submittedName>
</protein>
<dbReference type="RefSeq" id="WP_283759183.1">
    <property type="nucleotide sequence ID" value="NZ_JAQOSQ010000016.1"/>
</dbReference>
<evidence type="ECO:0000313" key="1">
    <source>
        <dbReference type="EMBL" id="MDJ1184527.1"/>
    </source>
</evidence>
<evidence type="ECO:0000313" key="2">
    <source>
        <dbReference type="Proteomes" id="UP001232992"/>
    </source>
</evidence>
<reference evidence="1 2" key="1">
    <citation type="submission" date="2023-01" db="EMBL/GenBank/DDBJ databases">
        <title>Novel diversity within Roseofilum (Cyanobacteria; Desertifilaceae) from marine benthic mats with descriptions of four novel species.</title>
        <authorList>
            <person name="Wang Y."/>
            <person name="Berthold D.E."/>
            <person name="Hu J."/>
            <person name="Lefler F.W."/>
            <person name="Laughinghouse H.D. IV."/>
        </authorList>
    </citation>
    <scope>NUCLEOTIDE SEQUENCE [LARGE SCALE GENOMIC DNA]</scope>
    <source>
        <strain evidence="1 2">BLCC-M143</strain>
    </source>
</reference>
<dbReference type="Proteomes" id="UP001232992">
    <property type="component" value="Unassembled WGS sequence"/>
</dbReference>
<comment type="caution">
    <text evidence="1">The sequence shown here is derived from an EMBL/GenBank/DDBJ whole genome shotgun (WGS) entry which is preliminary data.</text>
</comment>
<keyword evidence="2" id="KW-1185">Reference proteome</keyword>
<name>A0ABT7BZA2_9CYAN</name>
<sequence>MTASDRYQSRLFNWLQHYSNEFIDKGTRALRHVKVAAEWTVQVVVYPLYWAFQSGRYVNHQFHTRVSPWFGQPDAPISEADTPILEVLQEVTQLDLPPIPAPETQTSVPIPSSPYPVSQLLIQGIATQLNSGKLVLVSTDNHCLDLLNPPQQQKIQDAIVRELANTAYQKRQDRTQSQPPLYSFAEERDLIPPVRRFWQLMAWMETSDVALAIDSFGESHLLQDIPPHPLEITESNSPWSVSLDMQPPSGYSVVSGRKMPVTYPATGDRKSTNPAAYSSVTDPWLTSEDLFGTAANFSSPASIPISQPQANDRPEANPDYIETTATASEYILSPAEKLFLWLDRVFLAIEDRVAQLLNWLNEEV</sequence>
<organism evidence="1 2">
    <name type="scientific">Roseofilum casamattae BLCC-M143</name>
    <dbReference type="NCBI Taxonomy" id="3022442"/>
    <lineage>
        <taxon>Bacteria</taxon>
        <taxon>Bacillati</taxon>
        <taxon>Cyanobacteriota</taxon>
        <taxon>Cyanophyceae</taxon>
        <taxon>Desertifilales</taxon>
        <taxon>Desertifilaceae</taxon>
        <taxon>Roseofilum</taxon>
        <taxon>Roseofilum casamattae</taxon>
    </lineage>
</organism>
<proteinExistence type="predicted"/>